<evidence type="ECO:0000313" key="7">
    <source>
        <dbReference type="Proteomes" id="UP000057158"/>
    </source>
</evidence>
<accession>A0A0M5IY88</accession>
<evidence type="ECO:0000259" key="5">
    <source>
        <dbReference type="SMART" id="SM00829"/>
    </source>
</evidence>
<dbReference type="Pfam" id="PF08240">
    <property type="entry name" value="ADH_N"/>
    <property type="match status" value="1"/>
</dbReference>
<dbReference type="PATRIC" id="fig|1603606.3.peg.63"/>
<dbReference type="RefSeq" id="WP_198300341.1">
    <property type="nucleotide sequence ID" value="NZ_CP010802.1"/>
</dbReference>
<dbReference type="SUPFAM" id="SSF51735">
    <property type="entry name" value="NAD(P)-binding Rossmann-fold domains"/>
    <property type="match status" value="1"/>
</dbReference>
<dbReference type="KEGG" id="des:DSOUD_0055"/>
<sequence length="350" mass="37079">MKTDLPSTMAAVVVHSFTDIRVEQVPLPLPGPRDILVRVAVCGVCSGDVMDWYIEAKAPLVLGHEPAGTVAAIGAEVTSFAVGDRVFMHHHAPCFVCERCRQGLYTLCPTWKRSRLDPGGMAEYVRVPEINLSDTLKLPDQVSFEDASLVEPAACAVKGMAKVGVLPGDTVLITGLGVMGMLNIQVARAFGAARIIAADRIPWRLQKALDLGADAVIDVSRQSLAEGVSRLTGGAMARRVIVGPGTTAAMADGIRACAPGGTVLFFTPTPPGILLEIEPHFLYFNEITLASSYSCGPLDTRQALDLIGRGVIAARDLVTHRFPLIEAAEAFALTARGGDSLKALVLVETS</sequence>
<gene>
    <name evidence="6" type="ORF">DSOUD_0055</name>
</gene>
<dbReference type="Pfam" id="PF00107">
    <property type="entry name" value="ADH_zinc_N"/>
    <property type="match status" value="1"/>
</dbReference>
<dbReference type="PROSITE" id="PS00059">
    <property type="entry name" value="ADH_ZINC"/>
    <property type="match status" value="1"/>
</dbReference>
<dbReference type="InterPro" id="IPR013149">
    <property type="entry name" value="ADH-like_C"/>
</dbReference>
<dbReference type="EMBL" id="CP010802">
    <property type="protein sequence ID" value="ALC14856.1"/>
    <property type="molecule type" value="Genomic_DNA"/>
</dbReference>
<organism evidence="6 7">
    <name type="scientific">Desulfuromonas soudanensis</name>
    <dbReference type="NCBI Taxonomy" id="1603606"/>
    <lineage>
        <taxon>Bacteria</taxon>
        <taxon>Pseudomonadati</taxon>
        <taxon>Thermodesulfobacteriota</taxon>
        <taxon>Desulfuromonadia</taxon>
        <taxon>Desulfuromonadales</taxon>
        <taxon>Desulfuromonadaceae</taxon>
        <taxon>Desulfuromonas</taxon>
    </lineage>
</organism>
<dbReference type="SMART" id="SM00829">
    <property type="entry name" value="PKS_ER"/>
    <property type="match status" value="1"/>
</dbReference>
<keyword evidence="3" id="KW-0560">Oxidoreductase</keyword>
<comment type="similarity">
    <text evidence="4">Belongs to the zinc-containing alcohol dehydrogenase family.</text>
</comment>
<keyword evidence="2 4" id="KW-0862">Zinc</keyword>
<reference evidence="6 7" key="1">
    <citation type="submission" date="2015-07" db="EMBL/GenBank/DDBJ databases">
        <title>Isolation and Genomic Characterization of a Novel Halophilic Metal-Reducing Deltaproteobacterium from the Deep Subsurface.</title>
        <authorList>
            <person name="Badalamenti J.P."/>
            <person name="Summers Z.M."/>
            <person name="Gralnick J.A."/>
            <person name="Bond D.R."/>
        </authorList>
    </citation>
    <scope>NUCLEOTIDE SEQUENCE [LARGE SCALE GENOMIC DNA]</scope>
    <source>
        <strain evidence="6 7">WTL</strain>
    </source>
</reference>
<evidence type="ECO:0000256" key="1">
    <source>
        <dbReference type="ARBA" id="ARBA00022723"/>
    </source>
</evidence>
<evidence type="ECO:0000256" key="4">
    <source>
        <dbReference type="RuleBase" id="RU361277"/>
    </source>
</evidence>
<proteinExistence type="inferred from homology"/>
<dbReference type="InterPro" id="IPR002328">
    <property type="entry name" value="ADH_Zn_CS"/>
</dbReference>
<dbReference type="STRING" id="1603606.DSOUD_0055"/>
<dbReference type="Proteomes" id="UP000057158">
    <property type="component" value="Chromosome"/>
</dbReference>
<dbReference type="InterPro" id="IPR020843">
    <property type="entry name" value="ER"/>
</dbReference>
<feature type="domain" description="Enoyl reductase (ER)" evidence="5">
    <location>
        <begin position="15"/>
        <end position="345"/>
    </location>
</feature>
<dbReference type="GO" id="GO:0008270">
    <property type="term" value="F:zinc ion binding"/>
    <property type="evidence" value="ECO:0007669"/>
    <property type="project" value="InterPro"/>
</dbReference>
<evidence type="ECO:0000313" key="6">
    <source>
        <dbReference type="EMBL" id="ALC14856.1"/>
    </source>
</evidence>
<dbReference type="GO" id="GO:0016616">
    <property type="term" value="F:oxidoreductase activity, acting on the CH-OH group of donors, NAD or NADP as acceptor"/>
    <property type="evidence" value="ECO:0007669"/>
    <property type="project" value="UniProtKB-ARBA"/>
</dbReference>
<protein>
    <submittedName>
        <fullName evidence="6">Threonine dehydrogenase / Zn-dependent alcohol dehydrogenase</fullName>
    </submittedName>
</protein>
<dbReference type="PANTHER" id="PTHR43401:SF2">
    <property type="entry name" value="L-THREONINE 3-DEHYDROGENASE"/>
    <property type="match status" value="1"/>
</dbReference>
<dbReference type="InterPro" id="IPR013154">
    <property type="entry name" value="ADH-like_N"/>
</dbReference>
<evidence type="ECO:0000256" key="2">
    <source>
        <dbReference type="ARBA" id="ARBA00022833"/>
    </source>
</evidence>
<dbReference type="Gene3D" id="3.90.180.10">
    <property type="entry name" value="Medium-chain alcohol dehydrogenases, catalytic domain"/>
    <property type="match status" value="1"/>
</dbReference>
<keyword evidence="7" id="KW-1185">Reference proteome</keyword>
<dbReference type="PANTHER" id="PTHR43401">
    <property type="entry name" value="L-THREONINE 3-DEHYDROGENASE"/>
    <property type="match status" value="1"/>
</dbReference>
<dbReference type="Gene3D" id="3.40.50.720">
    <property type="entry name" value="NAD(P)-binding Rossmann-like Domain"/>
    <property type="match status" value="1"/>
</dbReference>
<keyword evidence="1 4" id="KW-0479">Metal-binding</keyword>
<evidence type="ECO:0000256" key="3">
    <source>
        <dbReference type="ARBA" id="ARBA00023002"/>
    </source>
</evidence>
<dbReference type="SUPFAM" id="SSF50129">
    <property type="entry name" value="GroES-like"/>
    <property type="match status" value="1"/>
</dbReference>
<dbReference type="InterPro" id="IPR050129">
    <property type="entry name" value="Zn_alcohol_dh"/>
</dbReference>
<comment type="cofactor">
    <cofactor evidence="4">
        <name>Zn(2+)</name>
        <dbReference type="ChEBI" id="CHEBI:29105"/>
    </cofactor>
</comment>
<dbReference type="InterPro" id="IPR036291">
    <property type="entry name" value="NAD(P)-bd_dom_sf"/>
</dbReference>
<name>A0A0M5IY88_9BACT</name>
<dbReference type="AlphaFoldDB" id="A0A0M5IY88"/>
<dbReference type="InterPro" id="IPR011032">
    <property type="entry name" value="GroES-like_sf"/>
</dbReference>